<keyword evidence="4 5" id="KW-0143">Chaperone</keyword>
<evidence type="ECO:0000256" key="3">
    <source>
        <dbReference type="ARBA" id="ARBA00022552"/>
    </source>
</evidence>
<organism evidence="8 9">
    <name type="scientific">Candidatus Borkfalkia ceftriaxoniphila</name>
    <dbReference type="NCBI Taxonomy" id="2508949"/>
    <lineage>
        <taxon>Bacteria</taxon>
        <taxon>Bacillati</taxon>
        <taxon>Bacillota</taxon>
        <taxon>Clostridia</taxon>
        <taxon>Christensenellales</taxon>
        <taxon>Christensenellaceae</taxon>
        <taxon>Candidatus Borkfalkia</taxon>
    </lineage>
</organism>
<dbReference type="InterPro" id="IPR011961">
    <property type="entry name" value="RimM"/>
</dbReference>
<comment type="function">
    <text evidence="5">An accessory protein needed during the final step in the assembly of 30S ribosomal subunit, possibly for assembly of the head region. Essential for efficient processing of 16S rRNA. May be needed both before and after RbfA during the maturation of 16S rRNA. It has affinity for free ribosomal 30S subunits but not for 70S ribosomes.</text>
</comment>
<comment type="domain">
    <text evidence="5">The PRC barrel domain binds ribosomal protein uS19.</text>
</comment>
<gene>
    <name evidence="5 8" type="primary">rimM</name>
    <name evidence="8" type="ORF">ESZ91_05760</name>
</gene>
<dbReference type="GO" id="GO:0006364">
    <property type="term" value="P:rRNA processing"/>
    <property type="evidence" value="ECO:0007669"/>
    <property type="project" value="UniProtKB-UniRule"/>
</dbReference>
<sequence length="168" mass="18577">MQGTIIIGEVLKPQGVRGEIKIKPYIDDFADIRNFKTLFIAGKEYKVLACRTDPSAAYLALSGIADRDAAELLRGKEVEALRSEAPAPAEGRYYIVDVIGCRVYTAEGKDLGEIADVTSAHTDIYELRAGDAVYLFPAAEGVIEEIDVERKKIVVDEKRLREVCIKQD</sequence>
<dbReference type="AlphaFoldDB" id="A0A4Q2KF12"/>
<dbReference type="InterPro" id="IPR002676">
    <property type="entry name" value="RimM_N"/>
</dbReference>
<dbReference type="SUPFAM" id="SSF50447">
    <property type="entry name" value="Translation proteins"/>
    <property type="match status" value="1"/>
</dbReference>
<dbReference type="SUPFAM" id="SSF50346">
    <property type="entry name" value="PRC-barrel domain"/>
    <property type="match status" value="1"/>
</dbReference>
<evidence type="ECO:0000256" key="5">
    <source>
        <dbReference type="HAMAP-Rule" id="MF_00014"/>
    </source>
</evidence>
<reference evidence="8 9" key="1">
    <citation type="journal article" date="2019" name="Gut">
        <title>Antibiotics-induced monodominance of a novel gut bacterial order.</title>
        <authorList>
            <person name="Hildebrand F."/>
            <person name="Moitinho-Silva L."/>
            <person name="Blasche S."/>
            <person name="Jahn M.T."/>
            <person name="Gossmann T.I."/>
            <person name="Heuerta-Cepas J."/>
            <person name="Hercog R."/>
            <person name="Luetge M."/>
            <person name="Bahram M."/>
            <person name="Pryszlak A."/>
            <person name="Alves R.J."/>
            <person name="Waszak S.M."/>
            <person name="Zhu A."/>
            <person name="Ye L."/>
            <person name="Costea P.I."/>
            <person name="Aalvink S."/>
            <person name="Belzer C."/>
            <person name="Forslund S.K."/>
            <person name="Sunagawa S."/>
            <person name="Hentschel U."/>
            <person name="Merten C."/>
            <person name="Patil K.R."/>
            <person name="Benes V."/>
            <person name="Bork P."/>
        </authorList>
    </citation>
    <scope>NUCLEOTIDE SEQUENCE [LARGE SCALE GENOMIC DNA]</scope>
    <source>
        <strain evidence="8 9">HDS1380</strain>
    </source>
</reference>
<accession>A0A4Q2KF12</accession>
<dbReference type="Proteomes" id="UP000291269">
    <property type="component" value="Unassembled WGS sequence"/>
</dbReference>
<evidence type="ECO:0000259" key="6">
    <source>
        <dbReference type="Pfam" id="PF01782"/>
    </source>
</evidence>
<keyword evidence="1 5" id="KW-0963">Cytoplasm</keyword>
<keyword evidence="9" id="KW-1185">Reference proteome</keyword>
<comment type="similarity">
    <text evidence="5">Belongs to the RimM family.</text>
</comment>
<comment type="subcellular location">
    <subcellularLocation>
        <location evidence="5">Cytoplasm</location>
    </subcellularLocation>
</comment>
<evidence type="ECO:0000259" key="7">
    <source>
        <dbReference type="Pfam" id="PF24986"/>
    </source>
</evidence>
<comment type="subunit">
    <text evidence="5">Binds ribosomal protein uS19.</text>
</comment>
<keyword evidence="2 5" id="KW-0690">Ribosome biogenesis</keyword>
<proteinExistence type="inferred from homology"/>
<dbReference type="GO" id="GO:0043022">
    <property type="term" value="F:ribosome binding"/>
    <property type="evidence" value="ECO:0007669"/>
    <property type="project" value="InterPro"/>
</dbReference>
<evidence type="ECO:0000313" key="8">
    <source>
        <dbReference type="EMBL" id="RXZ61893.1"/>
    </source>
</evidence>
<dbReference type="Pfam" id="PF01782">
    <property type="entry name" value="RimM"/>
    <property type="match status" value="1"/>
</dbReference>
<dbReference type="PANTHER" id="PTHR33692:SF1">
    <property type="entry name" value="RIBOSOME MATURATION FACTOR RIMM"/>
    <property type="match status" value="1"/>
</dbReference>
<dbReference type="OrthoDB" id="9810331at2"/>
<dbReference type="RefSeq" id="WP_129225022.1">
    <property type="nucleotide sequence ID" value="NZ_SDOZ01000002.1"/>
</dbReference>
<dbReference type="GO" id="GO:0042274">
    <property type="term" value="P:ribosomal small subunit biogenesis"/>
    <property type="evidence" value="ECO:0007669"/>
    <property type="project" value="UniProtKB-UniRule"/>
</dbReference>
<dbReference type="Gene3D" id="2.40.30.60">
    <property type="entry name" value="RimM"/>
    <property type="match status" value="1"/>
</dbReference>
<dbReference type="NCBIfam" id="TIGR02273">
    <property type="entry name" value="16S_RimM"/>
    <property type="match status" value="1"/>
</dbReference>
<feature type="domain" description="Ribosome maturation factor RimM PRC barrel" evidence="7">
    <location>
        <begin position="96"/>
        <end position="156"/>
    </location>
</feature>
<feature type="domain" description="RimM N-terminal" evidence="6">
    <location>
        <begin position="7"/>
        <end position="83"/>
    </location>
</feature>
<dbReference type="InterPro" id="IPR009000">
    <property type="entry name" value="Transl_B-barrel_sf"/>
</dbReference>
<dbReference type="InterPro" id="IPR011033">
    <property type="entry name" value="PRC_barrel-like_sf"/>
</dbReference>
<evidence type="ECO:0000256" key="1">
    <source>
        <dbReference type="ARBA" id="ARBA00022490"/>
    </source>
</evidence>
<dbReference type="Pfam" id="PF24986">
    <property type="entry name" value="PRC_RimM"/>
    <property type="match status" value="1"/>
</dbReference>
<dbReference type="PANTHER" id="PTHR33692">
    <property type="entry name" value="RIBOSOME MATURATION FACTOR RIMM"/>
    <property type="match status" value="1"/>
</dbReference>
<comment type="caution">
    <text evidence="8">The sequence shown here is derived from an EMBL/GenBank/DDBJ whole genome shotgun (WGS) entry which is preliminary data.</text>
</comment>
<evidence type="ECO:0000256" key="4">
    <source>
        <dbReference type="ARBA" id="ARBA00023186"/>
    </source>
</evidence>
<dbReference type="EMBL" id="SDOZ01000002">
    <property type="protein sequence ID" value="RXZ61893.1"/>
    <property type="molecule type" value="Genomic_DNA"/>
</dbReference>
<evidence type="ECO:0000313" key="9">
    <source>
        <dbReference type="Proteomes" id="UP000291269"/>
    </source>
</evidence>
<dbReference type="InterPro" id="IPR056792">
    <property type="entry name" value="PRC_RimM"/>
</dbReference>
<dbReference type="GO" id="GO:0005737">
    <property type="term" value="C:cytoplasm"/>
    <property type="evidence" value="ECO:0007669"/>
    <property type="project" value="UniProtKB-SubCell"/>
</dbReference>
<dbReference type="HAMAP" id="MF_00014">
    <property type="entry name" value="Ribosome_mat_RimM"/>
    <property type="match status" value="1"/>
</dbReference>
<dbReference type="InterPro" id="IPR036976">
    <property type="entry name" value="RimM_N_sf"/>
</dbReference>
<name>A0A4Q2KF12_9FIRM</name>
<dbReference type="Gene3D" id="2.30.30.240">
    <property type="entry name" value="PRC-barrel domain"/>
    <property type="match status" value="1"/>
</dbReference>
<evidence type="ECO:0000256" key="2">
    <source>
        <dbReference type="ARBA" id="ARBA00022517"/>
    </source>
</evidence>
<protein>
    <recommendedName>
        <fullName evidence="5">Ribosome maturation factor RimM</fullName>
    </recommendedName>
</protein>
<dbReference type="GO" id="GO:0005840">
    <property type="term" value="C:ribosome"/>
    <property type="evidence" value="ECO:0007669"/>
    <property type="project" value="InterPro"/>
</dbReference>
<keyword evidence="3 5" id="KW-0698">rRNA processing</keyword>